<reference evidence="3 4" key="1">
    <citation type="submission" date="2017-08" db="EMBL/GenBank/DDBJ databases">
        <title>Acidophilic green algal genome provides insights into adaptation to an acidic environment.</title>
        <authorList>
            <person name="Hirooka S."/>
            <person name="Hirose Y."/>
            <person name="Kanesaki Y."/>
            <person name="Higuchi S."/>
            <person name="Fujiwara T."/>
            <person name="Onuma R."/>
            <person name="Era A."/>
            <person name="Ohbayashi R."/>
            <person name="Uzuka A."/>
            <person name="Nozaki H."/>
            <person name="Yoshikawa H."/>
            <person name="Miyagishima S.Y."/>
        </authorList>
    </citation>
    <scope>NUCLEOTIDE SEQUENCE [LARGE SCALE GENOMIC DNA]</scope>
    <source>
        <strain evidence="3 4">NIES-2499</strain>
    </source>
</reference>
<feature type="coiled-coil region" evidence="1">
    <location>
        <begin position="640"/>
        <end position="690"/>
    </location>
</feature>
<accession>A0A250WR29</accession>
<feature type="compositionally biased region" description="Basic and acidic residues" evidence="2">
    <location>
        <begin position="435"/>
        <end position="447"/>
    </location>
</feature>
<feature type="compositionally biased region" description="Polar residues" evidence="2">
    <location>
        <begin position="183"/>
        <end position="202"/>
    </location>
</feature>
<evidence type="ECO:0000256" key="1">
    <source>
        <dbReference type="SAM" id="Coils"/>
    </source>
</evidence>
<feature type="region of interest" description="Disordered" evidence="2">
    <location>
        <begin position="501"/>
        <end position="572"/>
    </location>
</feature>
<name>A0A250WR29_9CHLO</name>
<dbReference type="EMBL" id="BEGY01000003">
    <property type="protein sequence ID" value="GAX73273.1"/>
    <property type="molecule type" value="Genomic_DNA"/>
</dbReference>
<gene>
    <name evidence="3" type="ORF">CEUSTIGMA_g727.t1</name>
</gene>
<feature type="region of interest" description="Disordered" evidence="2">
    <location>
        <begin position="183"/>
        <end position="205"/>
    </location>
</feature>
<feature type="compositionally biased region" description="Low complexity" evidence="2">
    <location>
        <begin position="423"/>
        <end position="434"/>
    </location>
</feature>
<feature type="compositionally biased region" description="Basic residues" evidence="2">
    <location>
        <begin position="405"/>
        <end position="418"/>
    </location>
</feature>
<dbReference type="Proteomes" id="UP000232323">
    <property type="component" value="Unassembled WGS sequence"/>
</dbReference>
<keyword evidence="1" id="KW-0175">Coiled coil</keyword>
<dbReference type="CDD" id="cd22249">
    <property type="entry name" value="UDM1_RNF168_RNF169-like"/>
    <property type="match status" value="1"/>
</dbReference>
<proteinExistence type="predicted"/>
<comment type="caution">
    <text evidence="3">The sequence shown here is derived from an EMBL/GenBank/DDBJ whole genome shotgun (WGS) entry which is preliminary data.</text>
</comment>
<organism evidence="3 4">
    <name type="scientific">Chlamydomonas eustigma</name>
    <dbReference type="NCBI Taxonomy" id="1157962"/>
    <lineage>
        <taxon>Eukaryota</taxon>
        <taxon>Viridiplantae</taxon>
        <taxon>Chlorophyta</taxon>
        <taxon>core chlorophytes</taxon>
        <taxon>Chlorophyceae</taxon>
        <taxon>CS clade</taxon>
        <taxon>Chlamydomonadales</taxon>
        <taxon>Chlamydomonadaceae</taxon>
        <taxon>Chlamydomonas</taxon>
    </lineage>
</organism>
<keyword evidence="4" id="KW-1185">Reference proteome</keyword>
<evidence type="ECO:0000256" key="2">
    <source>
        <dbReference type="SAM" id="MobiDB-lite"/>
    </source>
</evidence>
<evidence type="ECO:0000313" key="3">
    <source>
        <dbReference type="EMBL" id="GAX73273.1"/>
    </source>
</evidence>
<protein>
    <submittedName>
        <fullName evidence="3">Uncharacterized protein</fullName>
    </submittedName>
</protein>
<evidence type="ECO:0000313" key="4">
    <source>
        <dbReference type="Proteomes" id="UP000232323"/>
    </source>
</evidence>
<dbReference type="AlphaFoldDB" id="A0A250WR29"/>
<sequence length="807" mass="86512">MSVRRNIAAIGVSDVEASGLGPVHDANNDNFLSAQPFFPLIITKLNGNSMNSVQRSKCTSKISRFSAKQHSANSASRHHKLQLKPALSQCFPHQHGRWMQLEALTIACPASSPWVQASEIDNAAVISRNSSNGHGFIPEHDCTVKPIPCISPPEVTNDNTRSAPLITAHSLCSQRILTHPSPQTIPASATFSRQSEETTMSGRSEKAYQQHATDEFITPNHRSHPALPLSSPASVHGSRSGPVVSDPFQLKAISLCGAPEQVMCKLAEGHARSTESQLDATSLSSPTELLSADSPTPLISTNLVDSSLGNFPETKVDMKLHSFAVPRICSEEQALLPTSPTCRACSDNVQHLCFERETPGTQSLFQLMERSHQETISEVEEKDSSGLDAGNGSSLEKERVSGGKGARKRRGKKRKGRKGSGSGTSQMSASSSGKSNEKVAEGGDKKQLGFPGKGLPERGGKSKSQTPSGTWDAAVVPAYPSPDGIAAVTIQPLAEPCLTTKSSLRGTTPVPPLSMSTQQGGLEGATPHDQQVEQRQHRGPASCSSGDPSLMPRSRSVGRADLRPSVALGRSTGTSGFELGVMAISTIPLSSTPMASRTLPRVKVAQRNLISNLSMMQGHSSGGLGAAAVPADGMNMARPSGEWQEELKRTQERLEAYRRAKEEIAMKAVREEADRRRQAQESRLAQRQAKERHREEIYAVNAVLRMCDQARVDQMLQAANKVATDAASRACSRPSSAVVKNCNAIPYTCGENLGVTSTKILGNGNIETNIGSGYASDSEGDVRELAVEDARRKEFDVFCRNNMMHGV</sequence>
<feature type="region of interest" description="Disordered" evidence="2">
    <location>
        <begin position="371"/>
        <end position="475"/>
    </location>
</feature>